<evidence type="ECO:0000259" key="1">
    <source>
        <dbReference type="Pfam" id="PF25056"/>
    </source>
</evidence>
<dbReference type="Pfam" id="PF25056">
    <property type="entry name" value="DUF7793"/>
    <property type="match status" value="1"/>
</dbReference>
<accession>H6L0B7</accession>
<dbReference type="STRING" id="984262.SGRA_0608"/>
<gene>
    <name evidence="2" type="ordered locus">SGRA_0608</name>
</gene>
<name>H6L0B7_SAPGL</name>
<evidence type="ECO:0000313" key="3">
    <source>
        <dbReference type="Proteomes" id="UP000007519"/>
    </source>
</evidence>
<reference evidence="2 3" key="1">
    <citation type="journal article" date="2012" name="Stand. Genomic Sci.">
        <title>Complete genome sequencing and analysis of Saprospira grandis str. Lewin, a predatory marine bacterium.</title>
        <authorList>
            <person name="Saw J.H."/>
            <person name="Yuryev A."/>
            <person name="Kanbe M."/>
            <person name="Hou S."/>
            <person name="Young A.G."/>
            <person name="Aizawa S."/>
            <person name="Alam M."/>
        </authorList>
    </citation>
    <scope>NUCLEOTIDE SEQUENCE [LARGE SCALE GENOMIC DNA]</scope>
    <source>
        <strain evidence="2 3">Lewin</strain>
    </source>
</reference>
<dbReference type="InterPro" id="IPR056695">
    <property type="entry name" value="DUF7793"/>
</dbReference>
<keyword evidence="3" id="KW-1185">Reference proteome</keyword>
<dbReference type="AlphaFoldDB" id="H6L0B7"/>
<dbReference type="Gene3D" id="3.40.970.30">
    <property type="entry name" value="yp_829618.1 like domains"/>
    <property type="match status" value="1"/>
</dbReference>
<protein>
    <recommendedName>
        <fullName evidence="1">DUF7793 domain-containing protein</fullName>
    </recommendedName>
</protein>
<dbReference type="KEGG" id="sgn:SGRA_0608"/>
<dbReference type="HOGENOM" id="CLU_150683_0_0_10"/>
<sequence length="140" mass="15907">MEMEKKIDSCGQLDFWLLPAGILEVRPAVGLEKKSPLTLAEAKKTEEVQAKYHKESGRSIRLLVRLDNLTNVDKEVNAFWKTAESKLNDPYTSGIALLASNLVSKMMGSVLLAINRQEYPTKLFQSREKALKWLESLEER</sequence>
<proteinExistence type="predicted"/>
<evidence type="ECO:0000313" key="2">
    <source>
        <dbReference type="EMBL" id="AFC23347.1"/>
    </source>
</evidence>
<feature type="domain" description="DUF7793" evidence="1">
    <location>
        <begin position="32"/>
        <end position="137"/>
    </location>
</feature>
<organism evidence="2 3">
    <name type="scientific">Saprospira grandis (strain Lewin)</name>
    <dbReference type="NCBI Taxonomy" id="984262"/>
    <lineage>
        <taxon>Bacteria</taxon>
        <taxon>Pseudomonadati</taxon>
        <taxon>Bacteroidota</taxon>
        <taxon>Saprospiria</taxon>
        <taxon>Saprospirales</taxon>
        <taxon>Saprospiraceae</taxon>
        <taxon>Saprospira</taxon>
    </lineage>
</organism>
<dbReference type="Proteomes" id="UP000007519">
    <property type="component" value="Chromosome"/>
</dbReference>
<dbReference type="EMBL" id="CP002831">
    <property type="protein sequence ID" value="AFC23347.1"/>
    <property type="molecule type" value="Genomic_DNA"/>
</dbReference>